<dbReference type="Pfam" id="PF04338">
    <property type="entry name" value="DUF481"/>
    <property type="match status" value="1"/>
</dbReference>
<protein>
    <recommendedName>
        <fullName evidence="2">Outer membrane protein beta-barrel domain-containing protein</fullName>
    </recommendedName>
</protein>
<gene>
    <name evidence="1" type="ORF">LCGC14_1259710</name>
</gene>
<dbReference type="EMBL" id="LAZR01006970">
    <property type="protein sequence ID" value="KKM88343.1"/>
    <property type="molecule type" value="Genomic_DNA"/>
</dbReference>
<dbReference type="AlphaFoldDB" id="A0A0F9L3J5"/>
<dbReference type="SUPFAM" id="SSF56935">
    <property type="entry name" value="Porins"/>
    <property type="match status" value="1"/>
</dbReference>
<name>A0A0F9L3J5_9ZZZZ</name>
<reference evidence="1" key="1">
    <citation type="journal article" date="2015" name="Nature">
        <title>Complex archaea that bridge the gap between prokaryotes and eukaryotes.</title>
        <authorList>
            <person name="Spang A."/>
            <person name="Saw J.H."/>
            <person name="Jorgensen S.L."/>
            <person name="Zaremba-Niedzwiedzka K."/>
            <person name="Martijn J."/>
            <person name="Lind A.E."/>
            <person name="van Eijk R."/>
            <person name="Schleper C."/>
            <person name="Guy L."/>
            <person name="Ettema T.J."/>
        </authorList>
    </citation>
    <scope>NUCLEOTIDE SEQUENCE</scope>
</reference>
<comment type="caution">
    <text evidence="1">The sequence shown here is derived from an EMBL/GenBank/DDBJ whole genome shotgun (WGS) entry which is preliminary data.</text>
</comment>
<evidence type="ECO:0000313" key="1">
    <source>
        <dbReference type="EMBL" id="KKM88343.1"/>
    </source>
</evidence>
<evidence type="ECO:0008006" key="2">
    <source>
        <dbReference type="Google" id="ProtNLM"/>
    </source>
</evidence>
<sequence length="225" mass="25900">MMTMHKTLICAILMSLLITVPAWALKGDLGYTGTSRTDTYVLSVNHQIGPWSFYADYRYGETDDVTTTDQGYLNVIYDHKFSDRWSVAGGNKTGFNSVRGIDVENFLGAGPKYYIVRNDTTKLSFSVWYLSQYTEYSDKDSEAVHRMSYRPKFSYRKGAHEVKAVFYYQPSLDEPDDYFTIAEASYSVKISDTQSVGFRFKDEYRSTVEGVKHETLKYIGWSFEL</sequence>
<proteinExistence type="predicted"/>
<accession>A0A0F9L3J5</accession>
<organism evidence="1">
    <name type="scientific">marine sediment metagenome</name>
    <dbReference type="NCBI Taxonomy" id="412755"/>
    <lineage>
        <taxon>unclassified sequences</taxon>
        <taxon>metagenomes</taxon>
        <taxon>ecological metagenomes</taxon>
    </lineage>
</organism>
<dbReference type="InterPro" id="IPR007433">
    <property type="entry name" value="DUF481"/>
</dbReference>